<protein>
    <submittedName>
        <fullName evidence="1">Uncharacterized protein</fullName>
    </submittedName>
</protein>
<sequence length="54" mass="6346">MDEEMRADVVSGEQEGVVHECRRPPPYTFISAYSELHAFFTMVSEEQLYRRSSF</sequence>
<dbReference type="AlphaFoldDB" id="F8MVU4"/>
<name>F8MVU4_NEUT8</name>
<evidence type="ECO:0000313" key="1">
    <source>
        <dbReference type="EMBL" id="EGO53992.1"/>
    </source>
</evidence>
<evidence type="ECO:0000313" key="2">
    <source>
        <dbReference type="Proteomes" id="UP000008065"/>
    </source>
</evidence>
<dbReference type="EMBL" id="GL891307">
    <property type="protein sequence ID" value="EGO53992.1"/>
    <property type="molecule type" value="Genomic_DNA"/>
</dbReference>
<dbReference type="KEGG" id="nte:NEUTE1DRAFT103495"/>
<accession>F8MVU4</accession>
<gene>
    <name evidence="1" type="ORF">NEUTE1DRAFT_103495</name>
</gene>
<organism evidence="1 2">
    <name type="scientific">Neurospora tetrasperma (strain FGSC 2508 / ATCC MYA-4615 / P0657)</name>
    <dbReference type="NCBI Taxonomy" id="510951"/>
    <lineage>
        <taxon>Eukaryota</taxon>
        <taxon>Fungi</taxon>
        <taxon>Dikarya</taxon>
        <taxon>Ascomycota</taxon>
        <taxon>Pezizomycotina</taxon>
        <taxon>Sordariomycetes</taxon>
        <taxon>Sordariomycetidae</taxon>
        <taxon>Sordariales</taxon>
        <taxon>Sordariaceae</taxon>
        <taxon>Neurospora</taxon>
    </lineage>
</organism>
<dbReference type="HOGENOM" id="CLU_3050888_0_0_1"/>
<dbReference type="VEuPathDB" id="FungiDB:NEUTE1DRAFT_103495"/>
<proteinExistence type="predicted"/>
<keyword evidence="2" id="KW-1185">Reference proteome</keyword>
<reference evidence="2" key="1">
    <citation type="journal article" date="2011" name="Genetics">
        <title>Massive changes in genome architecture accompany the transition to self-fertility in the filamentous fungus Neurospora tetrasperma.</title>
        <authorList>
            <person name="Ellison C.E."/>
            <person name="Stajich J.E."/>
            <person name="Jacobson D.J."/>
            <person name="Natvig D.O."/>
            <person name="Lapidus A."/>
            <person name="Foster B."/>
            <person name="Aerts A."/>
            <person name="Riley R."/>
            <person name="Lindquist E.A."/>
            <person name="Grigoriev I.V."/>
            <person name="Taylor J.W."/>
        </authorList>
    </citation>
    <scope>NUCLEOTIDE SEQUENCE [LARGE SCALE GENOMIC DNA]</scope>
    <source>
        <strain evidence="2">FGSC 2508 / P0657</strain>
    </source>
</reference>
<dbReference type="Proteomes" id="UP000008065">
    <property type="component" value="Unassembled WGS sequence"/>
</dbReference>
<dbReference type="GeneID" id="20822020"/>
<dbReference type="RefSeq" id="XP_009854000.1">
    <property type="nucleotide sequence ID" value="XM_009855698.1"/>
</dbReference>